<protein>
    <recommendedName>
        <fullName evidence="2">Histidine kinase/HSP90-like ATPase domain-containing protein</fullName>
    </recommendedName>
</protein>
<name>A0A917U2S3_9ACTN</name>
<dbReference type="PANTHER" id="PTHR35526:SF3">
    <property type="entry name" value="ANTI-SIGMA-F FACTOR RSBW"/>
    <property type="match status" value="1"/>
</dbReference>
<sequence>MADTAGYSAISDLRPLREFVAARALALGLAAPRADLLMLAVNELATNTLQHTTGGGTVRVWADASGLWCDVVDQGAPRAFGRAMPPAEAIGGRGLAIVERICDDVSVFTAAEGTVVRMRLDL</sequence>
<feature type="domain" description="Histidine kinase/HSP90-like ATPase" evidence="2">
    <location>
        <begin position="12"/>
        <end position="119"/>
    </location>
</feature>
<accession>A0A917U2S3</accession>
<evidence type="ECO:0000313" key="4">
    <source>
        <dbReference type="Proteomes" id="UP000642070"/>
    </source>
</evidence>
<dbReference type="InterPro" id="IPR036890">
    <property type="entry name" value="HATPase_C_sf"/>
</dbReference>
<dbReference type="CDD" id="cd16936">
    <property type="entry name" value="HATPase_RsbW-like"/>
    <property type="match status" value="1"/>
</dbReference>
<organism evidence="3 4">
    <name type="scientific">Dactylosporangium sucinum</name>
    <dbReference type="NCBI Taxonomy" id="1424081"/>
    <lineage>
        <taxon>Bacteria</taxon>
        <taxon>Bacillati</taxon>
        <taxon>Actinomycetota</taxon>
        <taxon>Actinomycetes</taxon>
        <taxon>Micromonosporales</taxon>
        <taxon>Micromonosporaceae</taxon>
        <taxon>Dactylosporangium</taxon>
    </lineage>
</organism>
<dbReference type="InterPro" id="IPR050267">
    <property type="entry name" value="Anti-sigma-factor_SerPK"/>
</dbReference>
<dbReference type="Gene3D" id="3.30.565.10">
    <property type="entry name" value="Histidine kinase-like ATPase, C-terminal domain"/>
    <property type="match status" value="1"/>
</dbReference>
<keyword evidence="1" id="KW-0723">Serine/threonine-protein kinase</keyword>
<keyword evidence="4" id="KW-1185">Reference proteome</keyword>
<dbReference type="InterPro" id="IPR003594">
    <property type="entry name" value="HATPase_dom"/>
</dbReference>
<gene>
    <name evidence="3" type="ORF">GCM10007977_064680</name>
</gene>
<evidence type="ECO:0000259" key="2">
    <source>
        <dbReference type="Pfam" id="PF13581"/>
    </source>
</evidence>
<dbReference type="EMBL" id="BMPI01000036">
    <property type="protein sequence ID" value="GGM54147.1"/>
    <property type="molecule type" value="Genomic_DNA"/>
</dbReference>
<evidence type="ECO:0000256" key="1">
    <source>
        <dbReference type="ARBA" id="ARBA00022527"/>
    </source>
</evidence>
<dbReference type="Pfam" id="PF13581">
    <property type="entry name" value="HATPase_c_2"/>
    <property type="match status" value="1"/>
</dbReference>
<dbReference type="Proteomes" id="UP000642070">
    <property type="component" value="Unassembled WGS sequence"/>
</dbReference>
<proteinExistence type="predicted"/>
<keyword evidence="1" id="KW-0808">Transferase</keyword>
<evidence type="ECO:0000313" key="3">
    <source>
        <dbReference type="EMBL" id="GGM54147.1"/>
    </source>
</evidence>
<dbReference type="RefSeq" id="WP_229836022.1">
    <property type="nucleotide sequence ID" value="NZ_BMPI01000036.1"/>
</dbReference>
<dbReference type="SUPFAM" id="SSF55874">
    <property type="entry name" value="ATPase domain of HSP90 chaperone/DNA topoisomerase II/histidine kinase"/>
    <property type="match status" value="1"/>
</dbReference>
<reference evidence="3" key="1">
    <citation type="journal article" date="2014" name="Int. J. Syst. Evol. Microbiol.">
        <title>Complete genome sequence of Corynebacterium casei LMG S-19264T (=DSM 44701T), isolated from a smear-ripened cheese.</title>
        <authorList>
            <consortium name="US DOE Joint Genome Institute (JGI-PGF)"/>
            <person name="Walter F."/>
            <person name="Albersmeier A."/>
            <person name="Kalinowski J."/>
            <person name="Ruckert C."/>
        </authorList>
    </citation>
    <scope>NUCLEOTIDE SEQUENCE</scope>
    <source>
        <strain evidence="3">JCM 19831</strain>
    </source>
</reference>
<dbReference type="AlphaFoldDB" id="A0A917U2S3"/>
<comment type="caution">
    <text evidence="3">The sequence shown here is derived from an EMBL/GenBank/DDBJ whole genome shotgun (WGS) entry which is preliminary data.</text>
</comment>
<dbReference type="GO" id="GO:0004674">
    <property type="term" value="F:protein serine/threonine kinase activity"/>
    <property type="evidence" value="ECO:0007669"/>
    <property type="project" value="UniProtKB-KW"/>
</dbReference>
<keyword evidence="1" id="KW-0418">Kinase</keyword>
<dbReference type="PANTHER" id="PTHR35526">
    <property type="entry name" value="ANTI-SIGMA-F FACTOR RSBW-RELATED"/>
    <property type="match status" value="1"/>
</dbReference>
<reference evidence="3" key="2">
    <citation type="submission" date="2020-09" db="EMBL/GenBank/DDBJ databases">
        <authorList>
            <person name="Sun Q."/>
            <person name="Ohkuma M."/>
        </authorList>
    </citation>
    <scope>NUCLEOTIDE SEQUENCE</scope>
    <source>
        <strain evidence="3">JCM 19831</strain>
    </source>
</reference>